<evidence type="ECO:0000313" key="2">
    <source>
        <dbReference type="EMBL" id="KFG25446.1"/>
    </source>
</evidence>
<accession>A0A086IZX8</accession>
<proteinExistence type="predicted"/>
<keyword evidence="1" id="KW-1133">Transmembrane helix</keyword>
<sequence>MERPVVCEIFKEPSLLEPLTRIIMYIEHLCVAGNAYFLEGLCMKVLSKCIYGRPNEATNLQHRKESVCLQNNLQVHCKHTYSWRCAVVYRDISVILACIMAVAVVDLLYIYIDICICSTSIIPLCIILRIVMYRHILYGDILDHTTLIDADIIFHCRYSRIFFY</sequence>
<feature type="transmembrane region" description="Helical" evidence="1">
    <location>
        <begin position="87"/>
        <end position="104"/>
    </location>
</feature>
<dbReference type="HOGENOM" id="CLU_1619494_0_0_1"/>
<dbReference type="AlphaFoldDB" id="A0A086IZX8"/>
<keyword evidence="1" id="KW-0472">Membrane</keyword>
<evidence type="ECO:0000256" key="1">
    <source>
        <dbReference type="SAM" id="Phobius"/>
    </source>
</evidence>
<protein>
    <submittedName>
        <fullName evidence="2">Uncharacterized protein</fullName>
    </submittedName>
</protein>
<gene>
    <name evidence="2" type="ORF">NESG_02220</name>
</gene>
<reference evidence="2 3" key="1">
    <citation type="journal article" date="2014" name="Genome Announc.">
        <title>Genome Sequence of the Microsporidian Species Nematocida sp1 Strain ERTm6 (ATCC PRA-372).</title>
        <authorList>
            <person name="Bakowski M.A."/>
            <person name="Priest M."/>
            <person name="Young S."/>
            <person name="Cuomo C.A."/>
            <person name="Troemel E.R."/>
        </authorList>
    </citation>
    <scope>NUCLEOTIDE SEQUENCE [LARGE SCALE GENOMIC DNA]</scope>
    <source>
        <strain evidence="2 3">ERTm6</strain>
    </source>
</reference>
<dbReference type="RefSeq" id="XP_052904001.1">
    <property type="nucleotide sequence ID" value="XM_053049830.1"/>
</dbReference>
<organism evidence="2 3">
    <name type="scientific">Nematocida ausubeli (strain ATCC PRA-371 / ERTm2)</name>
    <name type="common">Nematode killer fungus</name>
    <dbReference type="NCBI Taxonomy" id="1913371"/>
    <lineage>
        <taxon>Eukaryota</taxon>
        <taxon>Fungi</taxon>
        <taxon>Fungi incertae sedis</taxon>
        <taxon>Microsporidia</taxon>
        <taxon>Nematocida</taxon>
    </lineage>
</organism>
<feature type="transmembrane region" description="Helical" evidence="1">
    <location>
        <begin position="110"/>
        <end position="131"/>
    </location>
</feature>
<dbReference type="GeneID" id="77677193"/>
<dbReference type="Proteomes" id="UP000054524">
    <property type="component" value="Unassembled WGS sequence"/>
</dbReference>
<name>A0A086IZX8_NEMA1</name>
<comment type="caution">
    <text evidence="2">The sequence shown here is derived from an EMBL/GenBank/DDBJ whole genome shotgun (WGS) entry which is preliminary data.</text>
</comment>
<keyword evidence="3" id="KW-1185">Reference proteome</keyword>
<dbReference type="EMBL" id="AKIJ01000005">
    <property type="protein sequence ID" value="KFG25446.1"/>
    <property type="molecule type" value="Genomic_DNA"/>
</dbReference>
<evidence type="ECO:0000313" key="3">
    <source>
        <dbReference type="Proteomes" id="UP000054524"/>
    </source>
</evidence>
<keyword evidence="1" id="KW-0812">Transmembrane</keyword>